<sequence>MGQKLCYAARPRILGSPRLLKPPAVGALCISSERAEDQGIFQQMRGTWKQNIGDSCSKLESILSKVLRTLFRSITAPI</sequence>
<organism evidence="1 2">
    <name type="scientific">Ascaris lumbricoides</name>
    <name type="common">Giant roundworm</name>
    <dbReference type="NCBI Taxonomy" id="6252"/>
    <lineage>
        <taxon>Eukaryota</taxon>
        <taxon>Metazoa</taxon>
        <taxon>Ecdysozoa</taxon>
        <taxon>Nematoda</taxon>
        <taxon>Chromadorea</taxon>
        <taxon>Rhabditida</taxon>
        <taxon>Spirurina</taxon>
        <taxon>Ascaridomorpha</taxon>
        <taxon>Ascaridoidea</taxon>
        <taxon>Ascarididae</taxon>
        <taxon>Ascaris</taxon>
    </lineage>
</organism>
<evidence type="ECO:0000313" key="2">
    <source>
        <dbReference type="WBParaSite" id="ALUE_0001035601-mRNA-1"/>
    </source>
</evidence>
<dbReference type="WBParaSite" id="ALUE_0001035601-mRNA-1">
    <property type="protein sequence ID" value="ALUE_0001035601-mRNA-1"/>
    <property type="gene ID" value="ALUE_0001035601"/>
</dbReference>
<reference evidence="2" key="1">
    <citation type="submission" date="2017-02" db="UniProtKB">
        <authorList>
            <consortium name="WormBaseParasite"/>
        </authorList>
    </citation>
    <scope>IDENTIFICATION</scope>
</reference>
<evidence type="ECO:0000313" key="1">
    <source>
        <dbReference type="Proteomes" id="UP000036681"/>
    </source>
</evidence>
<dbReference type="Proteomes" id="UP000036681">
    <property type="component" value="Unplaced"/>
</dbReference>
<dbReference type="AlphaFoldDB" id="A0A0M3I1W3"/>
<protein>
    <submittedName>
        <fullName evidence="2">Uncharacterized protein</fullName>
    </submittedName>
</protein>
<proteinExistence type="predicted"/>
<keyword evidence="1" id="KW-1185">Reference proteome</keyword>
<accession>A0A0M3I1W3</accession>
<name>A0A0M3I1W3_ASCLU</name>